<evidence type="ECO:0000256" key="2">
    <source>
        <dbReference type="ARBA" id="ARBA00022679"/>
    </source>
</evidence>
<dbReference type="PANTHER" id="PTHR43648:SF1">
    <property type="entry name" value="ELECTRON TRANSFER FLAVOPROTEIN BETA SUBUNIT LYSINE METHYLTRANSFERASE"/>
    <property type="match status" value="1"/>
</dbReference>
<comment type="caution">
    <text evidence="3">The sequence shown here is derived from an EMBL/GenBank/DDBJ whole genome shotgun (WGS) entry which is preliminary data.</text>
</comment>
<keyword evidence="2 3" id="KW-0808">Transferase</keyword>
<accession>A0A3A3Z1X5</accession>
<sequence length="183" mass="19271">MTLLWQRMERETGATGTEPPYWAAAWAGGQAVARHVLDAPEVVRGRTVLDLATGSGLCAVAAALAGARHVTGVDVDPWAVAALRENCLLNGVSVEPVLADLLDGPPATADVVLAGDVSYERGMASRMYAWLRRCHDAGCDVLVGDPGRAFLPPGLVEVARYDIVGDPVLENAGVRRAAVYRLG</sequence>
<dbReference type="InterPro" id="IPR029063">
    <property type="entry name" value="SAM-dependent_MTases_sf"/>
</dbReference>
<dbReference type="SUPFAM" id="SSF53335">
    <property type="entry name" value="S-adenosyl-L-methionine-dependent methyltransferases"/>
    <property type="match status" value="1"/>
</dbReference>
<dbReference type="InterPro" id="IPR050078">
    <property type="entry name" value="Ribosomal_L11_MeTrfase_PrmA"/>
</dbReference>
<dbReference type="Gene3D" id="3.40.50.150">
    <property type="entry name" value="Vaccinia Virus protein VP39"/>
    <property type="match status" value="1"/>
</dbReference>
<gene>
    <name evidence="3" type="ORF">D5H78_07450</name>
</gene>
<reference evidence="3 4" key="1">
    <citation type="submission" date="2018-09" db="EMBL/GenBank/DDBJ databases">
        <title>YIM 75000 draft genome.</title>
        <authorList>
            <person name="Tang S."/>
            <person name="Feng Y."/>
        </authorList>
    </citation>
    <scope>NUCLEOTIDE SEQUENCE [LARGE SCALE GENOMIC DNA]</scope>
    <source>
        <strain evidence="3 4">YIM 75000</strain>
    </source>
</reference>
<proteinExistence type="predicted"/>
<evidence type="ECO:0000313" key="4">
    <source>
        <dbReference type="Proteomes" id="UP000265614"/>
    </source>
</evidence>
<protein>
    <submittedName>
        <fullName evidence="3">Methyltransferase</fullName>
    </submittedName>
</protein>
<keyword evidence="1 3" id="KW-0489">Methyltransferase</keyword>
<evidence type="ECO:0000313" key="3">
    <source>
        <dbReference type="EMBL" id="RJK97235.1"/>
    </source>
</evidence>
<evidence type="ECO:0000256" key="1">
    <source>
        <dbReference type="ARBA" id="ARBA00022603"/>
    </source>
</evidence>
<dbReference type="GO" id="GO:0032259">
    <property type="term" value="P:methylation"/>
    <property type="evidence" value="ECO:0007669"/>
    <property type="project" value="UniProtKB-KW"/>
</dbReference>
<dbReference type="Pfam" id="PF06325">
    <property type="entry name" value="PrmA"/>
    <property type="match status" value="1"/>
</dbReference>
<dbReference type="CDD" id="cd02440">
    <property type="entry name" value="AdoMet_MTases"/>
    <property type="match status" value="1"/>
</dbReference>
<organism evidence="3 4">
    <name type="scientific">Vallicoccus soli</name>
    <dbReference type="NCBI Taxonomy" id="2339232"/>
    <lineage>
        <taxon>Bacteria</taxon>
        <taxon>Bacillati</taxon>
        <taxon>Actinomycetota</taxon>
        <taxon>Actinomycetes</taxon>
        <taxon>Motilibacterales</taxon>
        <taxon>Vallicoccaceae</taxon>
        <taxon>Vallicoccus</taxon>
    </lineage>
</organism>
<name>A0A3A3Z1X5_9ACTN</name>
<dbReference type="EMBL" id="QZEZ01000002">
    <property type="protein sequence ID" value="RJK97235.1"/>
    <property type="molecule type" value="Genomic_DNA"/>
</dbReference>
<dbReference type="GO" id="GO:0016279">
    <property type="term" value="F:protein-lysine N-methyltransferase activity"/>
    <property type="evidence" value="ECO:0007669"/>
    <property type="project" value="TreeGrafter"/>
</dbReference>
<dbReference type="Proteomes" id="UP000265614">
    <property type="component" value="Unassembled WGS sequence"/>
</dbReference>
<dbReference type="OrthoDB" id="9794615at2"/>
<dbReference type="PANTHER" id="PTHR43648">
    <property type="entry name" value="ELECTRON TRANSFER FLAVOPROTEIN BETA SUBUNIT LYSINE METHYLTRANSFERASE"/>
    <property type="match status" value="1"/>
</dbReference>
<keyword evidence="4" id="KW-1185">Reference proteome</keyword>
<dbReference type="AlphaFoldDB" id="A0A3A3Z1X5"/>